<protein>
    <submittedName>
        <fullName evidence="1">Lysine biosynthesis protein LysW</fullName>
    </submittedName>
</protein>
<dbReference type="CDD" id="cd13946">
    <property type="entry name" value="LysW"/>
    <property type="match status" value="1"/>
</dbReference>
<dbReference type="HOGENOM" id="CLU_195720_1_0_2"/>
<reference evidence="1 2" key="1">
    <citation type="journal article" date="2011" name="Extremophiles">
        <title>Genomic analysis of Acidianus hospitalis W1 a host for studying crenarchaeal virus and plasmid life cycles.</title>
        <authorList>
            <person name="You X.Y."/>
            <person name="Liu C."/>
            <person name="Wang S.Y."/>
            <person name="Jiang C.Y."/>
            <person name="Shah S.A."/>
            <person name="Prangishvili D."/>
            <person name="She Q."/>
            <person name="Liu S.J."/>
            <person name="Garrett R.A."/>
        </authorList>
    </citation>
    <scope>NUCLEOTIDE SEQUENCE [LARGE SCALE GENOMIC DNA]</scope>
    <source>
        <strain evidence="1 2">W1</strain>
    </source>
</reference>
<dbReference type="EMBL" id="CP002535">
    <property type="protein sequence ID" value="AEE93772.1"/>
    <property type="molecule type" value="Genomic_DNA"/>
</dbReference>
<gene>
    <name evidence="1" type="ordered locus">Ahos_0886</name>
</gene>
<dbReference type="KEGG" id="aho:Ahos_0886"/>
<dbReference type="PANTHER" id="PTHR40393:SF2">
    <property type="entry name" value="ALPHA-AMINOADIPATE_GLUTAMATE CARRIER PROTEIN LYSW"/>
    <property type="match status" value="1"/>
</dbReference>
<dbReference type="PANTHER" id="PTHR40393">
    <property type="entry name" value="LYSINE BIOSYNTHESIS PROTEIN-RELATED-RELATED"/>
    <property type="match status" value="1"/>
</dbReference>
<dbReference type="NCBIfam" id="NF041070">
    <property type="entry name" value="carrier_LysW_Arch"/>
    <property type="match status" value="1"/>
</dbReference>
<evidence type="ECO:0000313" key="1">
    <source>
        <dbReference type="EMBL" id="AEE93772.1"/>
    </source>
</evidence>
<dbReference type="eggNOG" id="arCOG01588">
    <property type="taxonomic scope" value="Archaea"/>
</dbReference>
<dbReference type="STRING" id="933801.Ahos_0886"/>
<organism evidence="1 2">
    <name type="scientific">Acidianus hospitalis (strain W1)</name>
    <dbReference type="NCBI Taxonomy" id="933801"/>
    <lineage>
        <taxon>Archaea</taxon>
        <taxon>Thermoproteota</taxon>
        <taxon>Thermoprotei</taxon>
        <taxon>Sulfolobales</taxon>
        <taxon>Sulfolobaceae</taxon>
        <taxon>Acidianus</taxon>
    </lineage>
</organism>
<dbReference type="AlphaFoldDB" id="F4B8Q2"/>
<dbReference type="Pfam" id="PF21344">
    <property type="entry name" value="Zn_ribbon_LysW"/>
    <property type="match status" value="1"/>
</dbReference>
<dbReference type="Proteomes" id="UP000008458">
    <property type="component" value="Chromosome"/>
</dbReference>
<name>F4B8Q2_ACIHW</name>
<evidence type="ECO:0000313" key="2">
    <source>
        <dbReference type="Proteomes" id="UP000008458"/>
    </source>
</evidence>
<sequence>MLLLFRPNMVTLKCPVCGGQVNVEDDALPGEIIEHDCGAQLEVYKENGKLALRLAEQVGEDWGE</sequence>
<reference key="2">
    <citation type="journal article" date="2011" name="Extremophiles">
        <title>Genomic analyses of Acidianus hospitalis W1 a host for studying crenarchaeal virus and plasmid life cycles.</title>
        <authorList>
            <person name="You X.Y."/>
            <person name="Liu C."/>
            <person name="Wang S.Y."/>
            <person name="Jiang C.Y."/>
            <person name="Shah S.A."/>
            <person name="Prangishvili D."/>
            <person name="Liu S.J."/>
            <person name="Garrett R.A."/>
        </authorList>
    </citation>
    <scope>NUCLEOTIDE SEQUENCE</scope>
    <source>
        <strain>W1</strain>
    </source>
</reference>
<keyword evidence="2" id="KW-1185">Reference proteome</keyword>
<proteinExistence type="predicted"/>
<dbReference type="Gene3D" id="2.20.28.160">
    <property type="match status" value="1"/>
</dbReference>
<accession>F4B8Q2</accession>
<dbReference type="InterPro" id="IPR005906">
    <property type="entry name" value="LysW"/>
</dbReference>